<feature type="compositionally biased region" description="Polar residues" evidence="1">
    <location>
        <begin position="148"/>
        <end position="161"/>
    </location>
</feature>
<evidence type="ECO:0000256" key="1">
    <source>
        <dbReference type="SAM" id="MobiDB-lite"/>
    </source>
</evidence>
<protein>
    <submittedName>
        <fullName evidence="2">Terminase</fullName>
    </submittedName>
</protein>
<sequence length="179" mass="19812">MGNRGPQPLPPNVLALRGGKPRSKNLADGVQPLIQVPDAPRHLSATAKKEWKRITPLLVEEGLIAKMDRSILALYCQNWGRMVELETALAKKIDLKVAEGMEYNDAVEFCCYDWTPKGYRQQAAIVSMIRGHAEQVAKYAGHFGMSPSQRARITPSSNQPQLPGMEGNDQGGWGDFGRR</sequence>
<dbReference type="Proteomes" id="UP000642180">
    <property type="component" value="Unassembled WGS sequence"/>
</dbReference>
<dbReference type="AlphaFoldDB" id="A0A8J3F1B7"/>
<proteinExistence type="predicted"/>
<dbReference type="NCBIfam" id="TIGR01558">
    <property type="entry name" value="sm_term_P27"/>
    <property type="match status" value="1"/>
</dbReference>
<organism evidence="2 3">
    <name type="scientific">Oxalicibacterium faecigallinarum</name>
    <dbReference type="NCBI Taxonomy" id="573741"/>
    <lineage>
        <taxon>Bacteria</taxon>
        <taxon>Pseudomonadati</taxon>
        <taxon>Pseudomonadota</taxon>
        <taxon>Betaproteobacteria</taxon>
        <taxon>Burkholderiales</taxon>
        <taxon>Oxalobacteraceae</taxon>
        <taxon>Oxalicibacterium</taxon>
    </lineage>
</organism>
<dbReference type="Pfam" id="PF05119">
    <property type="entry name" value="Terminase_4"/>
    <property type="match status" value="1"/>
</dbReference>
<evidence type="ECO:0000313" key="3">
    <source>
        <dbReference type="Proteomes" id="UP000642180"/>
    </source>
</evidence>
<accession>A0A8J3F1B7</accession>
<gene>
    <name evidence="2" type="ORF">GCM10008066_03900</name>
</gene>
<evidence type="ECO:0000313" key="2">
    <source>
        <dbReference type="EMBL" id="GGI16426.1"/>
    </source>
</evidence>
<feature type="compositionally biased region" description="Gly residues" evidence="1">
    <location>
        <begin position="169"/>
        <end position="179"/>
    </location>
</feature>
<reference evidence="3" key="1">
    <citation type="journal article" date="2019" name="Int. J. Syst. Evol. Microbiol.">
        <title>The Global Catalogue of Microorganisms (GCM) 10K type strain sequencing project: providing services to taxonomists for standard genome sequencing and annotation.</title>
        <authorList>
            <consortium name="The Broad Institute Genomics Platform"/>
            <consortium name="The Broad Institute Genome Sequencing Center for Infectious Disease"/>
            <person name="Wu L."/>
            <person name="Ma J."/>
        </authorList>
    </citation>
    <scope>NUCLEOTIDE SEQUENCE [LARGE SCALE GENOMIC DNA]</scope>
    <source>
        <strain evidence="3">CCM 2767</strain>
    </source>
</reference>
<name>A0A8J3F1B7_9BURK</name>
<comment type="caution">
    <text evidence="2">The sequence shown here is derived from an EMBL/GenBank/DDBJ whole genome shotgun (WGS) entry which is preliminary data.</text>
</comment>
<dbReference type="EMBL" id="BMDI01000001">
    <property type="protein sequence ID" value="GGI16426.1"/>
    <property type="molecule type" value="Genomic_DNA"/>
</dbReference>
<keyword evidence="3" id="KW-1185">Reference proteome</keyword>
<feature type="region of interest" description="Disordered" evidence="1">
    <location>
        <begin position="148"/>
        <end position="179"/>
    </location>
</feature>
<dbReference type="RefSeq" id="WP_188379596.1">
    <property type="nucleotide sequence ID" value="NZ_BMDI01000001.1"/>
</dbReference>
<dbReference type="InterPro" id="IPR006448">
    <property type="entry name" value="Phage_term_ssu_P27"/>
</dbReference>